<dbReference type="eggNOG" id="COG0697">
    <property type="taxonomic scope" value="Bacteria"/>
</dbReference>
<name>D7CY29_TRURR</name>
<dbReference type="KEGG" id="tra:Trad_0249"/>
<dbReference type="PANTHER" id="PTHR42920:SF5">
    <property type="entry name" value="EAMA DOMAIN-CONTAINING PROTEIN"/>
    <property type="match status" value="1"/>
</dbReference>
<feature type="domain" description="EamA" evidence="7">
    <location>
        <begin position="142"/>
        <end position="274"/>
    </location>
</feature>
<evidence type="ECO:0000256" key="4">
    <source>
        <dbReference type="ARBA" id="ARBA00022989"/>
    </source>
</evidence>
<evidence type="ECO:0000256" key="2">
    <source>
        <dbReference type="ARBA" id="ARBA00022475"/>
    </source>
</evidence>
<feature type="transmembrane region" description="Helical" evidence="6">
    <location>
        <begin position="34"/>
        <end position="57"/>
    </location>
</feature>
<feature type="transmembrane region" description="Helical" evidence="6">
    <location>
        <begin position="145"/>
        <end position="162"/>
    </location>
</feature>
<evidence type="ECO:0000313" key="8">
    <source>
        <dbReference type="EMBL" id="ADI13389.1"/>
    </source>
</evidence>
<sequence length="292" mass="30497">MSAPLSPRLGLVLLVVITLIWGSTFVIVKETLATLSPALLLALRFSVAALLLVWVPLPRAVWRAGLVLGVLSFLGFATQTVGMTMTTASKAAFITGFSVVLTPLLSALWFRLRVPARAYVAALTALAGLGLMTSTGPVGVSAGDFWVLGTALAYALYIIYTGEAAQRHGALALSAAQLWPMAALAWAWAWPQLGDLRGITPGAAFSVLYLAAVATALVAVMQIAAQRVVAAHVAALVFVLEPVFAAGFAYVLLGESLGFWGWVGAALVGAAMLLSELRVRAEEPLPAPPTPH</sequence>
<accession>D7CY29</accession>
<dbReference type="InterPro" id="IPR037185">
    <property type="entry name" value="EmrE-like"/>
</dbReference>
<dbReference type="Proteomes" id="UP000000379">
    <property type="component" value="Chromosome"/>
</dbReference>
<feature type="transmembrane region" description="Helical" evidence="6">
    <location>
        <begin position="9"/>
        <end position="28"/>
    </location>
</feature>
<dbReference type="HOGENOM" id="CLU_033863_21_4_0"/>
<evidence type="ECO:0000256" key="1">
    <source>
        <dbReference type="ARBA" id="ARBA00004651"/>
    </source>
</evidence>
<proteinExistence type="predicted"/>
<dbReference type="AlphaFoldDB" id="D7CY29"/>
<evidence type="ECO:0000256" key="6">
    <source>
        <dbReference type="SAM" id="Phobius"/>
    </source>
</evidence>
<dbReference type="SUPFAM" id="SSF103481">
    <property type="entry name" value="Multidrug resistance efflux transporter EmrE"/>
    <property type="match status" value="2"/>
</dbReference>
<reference evidence="9" key="1">
    <citation type="submission" date="2010-05" db="EMBL/GenBank/DDBJ databases">
        <title>The complete genome of Truepera radiovictris DSM 17093.</title>
        <authorList>
            <consortium name="US DOE Joint Genome Institute (JGI-PGF)"/>
            <person name="Lucas S."/>
            <person name="Copeland A."/>
            <person name="Lapidus A."/>
            <person name="Glavina del Rio T."/>
            <person name="Dalin E."/>
            <person name="Tice H."/>
            <person name="Bruce D."/>
            <person name="Goodwin L."/>
            <person name="Pitluck S."/>
            <person name="Kyrpides N."/>
            <person name="Mavromatis K."/>
            <person name="Ovchinnikova G."/>
            <person name="Munk A.C."/>
            <person name="Detter J.C."/>
            <person name="Han C."/>
            <person name="Tapia R."/>
            <person name="Land M."/>
            <person name="Hauser L."/>
            <person name="Markowitz V."/>
            <person name="Cheng J.-F."/>
            <person name="Hugenholtz P."/>
            <person name="Woyke T."/>
            <person name="Wu D."/>
            <person name="Tindall B."/>
            <person name="Pomrenke H.G."/>
            <person name="Brambilla E."/>
            <person name="Klenk H.-P."/>
            <person name="Eisen J.A."/>
        </authorList>
    </citation>
    <scope>NUCLEOTIDE SEQUENCE [LARGE SCALE GENOMIC DNA]</scope>
    <source>
        <strain evidence="9">DSM 17093 / CIP 108686 / LMG 22925 / RQ-24</strain>
    </source>
</reference>
<keyword evidence="5 6" id="KW-0472">Membrane</keyword>
<dbReference type="Pfam" id="PF00892">
    <property type="entry name" value="EamA"/>
    <property type="match status" value="2"/>
</dbReference>
<keyword evidence="4 6" id="KW-1133">Transmembrane helix</keyword>
<keyword evidence="9" id="KW-1185">Reference proteome</keyword>
<evidence type="ECO:0000259" key="7">
    <source>
        <dbReference type="Pfam" id="PF00892"/>
    </source>
</evidence>
<feature type="transmembrane region" description="Helical" evidence="6">
    <location>
        <begin position="119"/>
        <end position="139"/>
    </location>
</feature>
<feature type="transmembrane region" description="Helical" evidence="6">
    <location>
        <begin position="259"/>
        <end position="277"/>
    </location>
</feature>
<reference evidence="8 9" key="2">
    <citation type="journal article" date="2011" name="Stand. Genomic Sci.">
        <title>Complete genome sequence of Truepera radiovictrix type strain (RQ-24).</title>
        <authorList>
            <person name="Ivanova N."/>
            <person name="Rohde C."/>
            <person name="Munk C."/>
            <person name="Nolan M."/>
            <person name="Lucas S."/>
            <person name="Del Rio T.G."/>
            <person name="Tice H."/>
            <person name="Deshpande S."/>
            <person name="Cheng J.F."/>
            <person name="Tapia R."/>
            <person name="Han C."/>
            <person name="Goodwin L."/>
            <person name="Pitluck S."/>
            <person name="Liolios K."/>
            <person name="Mavromatis K."/>
            <person name="Mikhailova N."/>
            <person name="Pati A."/>
            <person name="Chen A."/>
            <person name="Palaniappan K."/>
            <person name="Land M."/>
            <person name="Hauser L."/>
            <person name="Chang Y.J."/>
            <person name="Jeffries C.D."/>
            <person name="Brambilla E."/>
            <person name="Rohde M."/>
            <person name="Goker M."/>
            <person name="Tindall B.J."/>
            <person name="Woyke T."/>
            <person name="Bristow J."/>
            <person name="Eisen J.A."/>
            <person name="Markowitz V."/>
            <person name="Hugenholtz P."/>
            <person name="Kyrpides N.C."/>
            <person name="Klenk H.P."/>
            <person name="Lapidus A."/>
        </authorList>
    </citation>
    <scope>NUCLEOTIDE SEQUENCE [LARGE SCALE GENOMIC DNA]</scope>
    <source>
        <strain evidence="9">DSM 17093 / CIP 108686 / LMG 22925 / RQ-24</strain>
    </source>
</reference>
<gene>
    <name evidence="8" type="ordered locus">Trad_0249</name>
</gene>
<dbReference type="InterPro" id="IPR051258">
    <property type="entry name" value="Diverse_Substrate_Transporter"/>
</dbReference>
<comment type="subcellular location">
    <subcellularLocation>
        <location evidence="1">Cell membrane</location>
        <topology evidence="1">Multi-pass membrane protein</topology>
    </subcellularLocation>
</comment>
<evidence type="ECO:0000313" key="9">
    <source>
        <dbReference type="Proteomes" id="UP000000379"/>
    </source>
</evidence>
<evidence type="ECO:0000256" key="5">
    <source>
        <dbReference type="ARBA" id="ARBA00023136"/>
    </source>
</evidence>
<feature type="transmembrane region" description="Helical" evidence="6">
    <location>
        <begin position="64"/>
        <end position="85"/>
    </location>
</feature>
<feature type="transmembrane region" description="Helical" evidence="6">
    <location>
        <begin position="169"/>
        <end position="190"/>
    </location>
</feature>
<feature type="transmembrane region" description="Helical" evidence="6">
    <location>
        <begin position="91"/>
        <end position="112"/>
    </location>
</feature>
<protein>
    <recommendedName>
        <fullName evidence="7">EamA domain-containing protein</fullName>
    </recommendedName>
</protein>
<keyword evidence="2" id="KW-1003">Cell membrane</keyword>
<dbReference type="EMBL" id="CP002049">
    <property type="protein sequence ID" value="ADI13389.1"/>
    <property type="molecule type" value="Genomic_DNA"/>
</dbReference>
<keyword evidence="3 6" id="KW-0812">Transmembrane</keyword>
<dbReference type="InterPro" id="IPR000620">
    <property type="entry name" value="EamA_dom"/>
</dbReference>
<feature type="transmembrane region" description="Helical" evidence="6">
    <location>
        <begin position="202"/>
        <end position="221"/>
    </location>
</feature>
<dbReference type="GO" id="GO:0005886">
    <property type="term" value="C:plasma membrane"/>
    <property type="evidence" value="ECO:0007669"/>
    <property type="project" value="UniProtKB-SubCell"/>
</dbReference>
<feature type="transmembrane region" description="Helical" evidence="6">
    <location>
        <begin position="233"/>
        <end position="253"/>
    </location>
</feature>
<dbReference type="PANTHER" id="PTHR42920">
    <property type="entry name" value="OS03G0707200 PROTEIN-RELATED"/>
    <property type="match status" value="1"/>
</dbReference>
<organism evidence="8 9">
    <name type="scientific">Truepera radiovictrix (strain DSM 17093 / CIP 108686 / LMG 22925 / RQ-24)</name>
    <dbReference type="NCBI Taxonomy" id="649638"/>
    <lineage>
        <taxon>Bacteria</taxon>
        <taxon>Thermotogati</taxon>
        <taxon>Deinococcota</taxon>
        <taxon>Deinococci</taxon>
        <taxon>Trueperales</taxon>
        <taxon>Trueperaceae</taxon>
        <taxon>Truepera</taxon>
    </lineage>
</organism>
<dbReference type="OrthoDB" id="9804865at2"/>
<feature type="domain" description="EamA" evidence="7">
    <location>
        <begin position="9"/>
        <end position="133"/>
    </location>
</feature>
<evidence type="ECO:0000256" key="3">
    <source>
        <dbReference type="ARBA" id="ARBA00022692"/>
    </source>
</evidence>
<dbReference type="RefSeq" id="WP_013176769.1">
    <property type="nucleotide sequence ID" value="NC_014221.1"/>
</dbReference>